<dbReference type="AlphaFoldDB" id="B4VR45"/>
<dbReference type="InterPro" id="IPR001763">
    <property type="entry name" value="Rhodanese-like_dom"/>
</dbReference>
<protein>
    <recommendedName>
        <fullName evidence="1">Rhodanese domain-containing protein</fullName>
    </recommendedName>
</protein>
<keyword evidence="3" id="KW-1185">Reference proteome</keyword>
<dbReference type="Proteomes" id="UP000003835">
    <property type="component" value="Unassembled WGS sequence"/>
</dbReference>
<dbReference type="EMBL" id="DS989849">
    <property type="protein sequence ID" value="EDX75385.1"/>
    <property type="molecule type" value="Genomic_DNA"/>
</dbReference>
<dbReference type="HOGENOM" id="CLU_3287982_0_0_3"/>
<feature type="domain" description="Rhodanese" evidence="1">
    <location>
        <begin position="15"/>
        <end position="38"/>
    </location>
</feature>
<evidence type="ECO:0000313" key="3">
    <source>
        <dbReference type="Proteomes" id="UP000003835"/>
    </source>
</evidence>
<sequence length="40" mass="4344">MALVLEQINTEGLDGFDQVINIPGSWSAWKTADLPVQQSA</sequence>
<evidence type="ECO:0000259" key="1">
    <source>
        <dbReference type="PROSITE" id="PS50206"/>
    </source>
</evidence>
<gene>
    <name evidence="2" type="ORF">MC7420_1303</name>
</gene>
<name>B4VR45_9CYAN</name>
<dbReference type="PROSITE" id="PS50206">
    <property type="entry name" value="RHODANESE_3"/>
    <property type="match status" value="1"/>
</dbReference>
<dbReference type="RefSeq" id="WP_006101095.1">
    <property type="nucleotide sequence ID" value="NZ_DS989849.1"/>
</dbReference>
<accession>B4VR45</accession>
<dbReference type="SUPFAM" id="SSF52821">
    <property type="entry name" value="Rhodanese/Cell cycle control phosphatase"/>
    <property type="match status" value="1"/>
</dbReference>
<organism evidence="2 3">
    <name type="scientific">Coleofasciculus chthonoplastes PCC 7420</name>
    <dbReference type="NCBI Taxonomy" id="118168"/>
    <lineage>
        <taxon>Bacteria</taxon>
        <taxon>Bacillati</taxon>
        <taxon>Cyanobacteriota</taxon>
        <taxon>Cyanophyceae</taxon>
        <taxon>Coleofasciculales</taxon>
        <taxon>Coleofasciculaceae</taxon>
        <taxon>Coleofasciculus</taxon>
    </lineage>
</organism>
<proteinExistence type="predicted"/>
<dbReference type="InterPro" id="IPR036873">
    <property type="entry name" value="Rhodanese-like_dom_sf"/>
</dbReference>
<evidence type="ECO:0000313" key="2">
    <source>
        <dbReference type="EMBL" id="EDX75385.1"/>
    </source>
</evidence>
<reference evidence="2 3" key="1">
    <citation type="submission" date="2008-07" db="EMBL/GenBank/DDBJ databases">
        <authorList>
            <person name="Tandeau de Marsac N."/>
            <person name="Ferriera S."/>
            <person name="Johnson J."/>
            <person name="Kravitz S."/>
            <person name="Beeson K."/>
            <person name="Sutton G."/>
            <person name="Rogers Y.-H."/>
            <person name="Friedman R."/>
            <person name="Frazier M."/>
            <person name="Venter J.C."/>
        </authorList>
    </citation>
    <scope>NUCLEOTIDE SEQUENCE [LARGE SCALE GENOMIC DNA]</scope>
    <source>
        <strain evidence="2 3">PCC 7420</strain>
    </source>
</reference>